<dbReference type="AlphaFoldDB" id="A0A482VJL6"/>
<gene>
    <name evidence="1" type="ORF">BDFB_015219</name>
</gene>
<keyword evidence="2" id="KW-1185">Reference proteome</keyword>
<sequence>MGSNVTKSDYRADIFSRND</sequence>
<reference evidence="1 2" key="1">
    <citation type="submission" date="2017-03" db="EMBL/GenBank/DDBJ databases">
        <title>Genome of the blue death feigning beetle - Asbolus verrucosus.</title>
        <authorList>
            <person name="Rider S.D."/>
        </authorList>
    </citation>
    <scope>NUCLEOTIDE SEQUENCE [LARGE SCALE GENOMIC DNA]</scope>
    <source>
        <strain evidence="1">Butters</strain>
        <tissue evidence="1">Head and leg muscle</tissue>
    </source>
</reference>
<dbReference type="EMBL" id="QDEB01093046">
    <property type="protein sequence ID" value="RZC32980.1"/>
    <property type="molecule type" value="Genomic_DNA"/>
</dbReference>
<comment type="caution">
    <text evidence="1">The sequence shown here is derived from an EMBL/GenBank/DDBJ whole genome shotgun (WGS) entry which is preliminary data.</text>
</comment>
<evidence type="ECO:0000313" key="1">
    <source>
        <dbReference type="EMBL" id="RZC32980.1"/>
    </source>
</evidence>
<name>A0A482VJL6_ASBVE</name>
<dbReference type="Proteomes" id="UP000292052">
    <property type="component" value="Unassembled WGS sequence"/>
</dbReference>
<organism evidence="1 2">
    <name type="scientific">Asbolus verrucosus</name>
    <name type="common">Desert ironclad beetle</name>
    <dbReference type="NCBI Taxonomy" id="1661398"/>
    <lineage>
        <taxon>Eukaryota</taxon>
        <taxon>Metazoa</taxon>
        <taxon>Ecdysozoa</taxon>
        <taxon>Arthropoda</taxon>
        <taxon>Hexapoda</taxon>
        <taxon>Insecta</taxon>
        <taxon>Pterygota</taxon>
        <taxon>Neoptera</taxon>
        <taxon>Endopterygota</taxon>
        <taxon>Coleoptera</taxon>
        <taxon>Polyphaga</taxon>
        <taxon>Cucujiformia</taxon>
        <taxon>Tenebrionidae</taxon>
        <taxon>Pimeliinae</taxon>
        <taxon>Asbolus</taxon>
    </lineage>
</organism>
<protein>
    <submittedName>
        <fullName evidence="1">Uncharacterized protein</fullName>
    </submittedName>
</protein>
<accession>A0A482VJL6</accession>
<proteinExistence type="predicted"/>
<evidence type="ECO:0000313" key="2">
    <source>
        <dbReference type="Proteomes" id="UP000292052"/>
    </source>
</evidence>